<keyword evidence="5" id="KW-0805">Transcription regulation</keyword>
<feature type="compositionally biased region" description="Basic and acidic residues" evidence="9">
    <location>
        <begin position="165"/>
        <end position="183"/>
    </location>
</feature>
<keyword evidence="7" id="KW-0539">Nucleus</keyword>
<evidence type="ECO:0000313" key="13">
    <source>
        <dbReference type="Proteomes" id="UP000008810"/>
    </source>
</evidence>
<dbReference type="GeneID" id="104582432"/>
<dbReference type="InterPro" id="IPR036236">
    <property type="entry name" value="Znf_C2H2_sf"/>
</dbReference>
<accession>A0A0Q3HLA1</accession>
<reference evidence="11" key="2">
    <citation type="submission" date="2017-06" db="EMBL/GenBank/DDBJ databases">
        <title>WGS assembly of Brachypodium distachyon.</title>
        <authorList>
            <consortium name="The International Brachypodium Initiative"/>
            <person name="Lucas S."/>
            <person name="Harmon-Smith M."/>
            <person name="Lail K."/>
            <person name="Tice H."/>
            <person name="Grimwood J."/>
            <person name="Bruce D."/>
            <person name="Barry K."/>
            <person name="Shu S."/>
            <person name="Lindquist E."/>
            <person name="Wang M."/>
            <person name="Pitluck S."/>
            <person name="Vogel J.P."/>
            <person name="Garvin D.F."/>
            <person name="Mockler T.C."/>
            <person name="Schmutz J."/>
            <person name="Rokhsar D."/>
            <person name="Bevan M.W."/>
        </authorList>
    </citation>
    <scope>NUCLEOTIDE SEQUENCE</scope>
    <source>
        <strain evidence="11">Bd21</strain>
    </source>
</reference>
<dbReference type="InterPro" id="IPR052426">
    <property type="entry name" value="Plant_dev_regulator"/>
</dbReference>
<evidence type="ECO:0000313" key="11">
    <source>
        <dbReference type="EMBL" id="KQK23640.1"/>
    </source>
</evidence>
<dbReference type="PANTHER" id="PTHR45801:SF87">
    <property type="entry name" value="OS03G0148900 PROTEIN"/>
    <property type="match status" value="1"/>
</dbReference>
<dbReference type="GO" id="GO:0005634">
    <property type="term" value="C:nucleus"/>
    <property type="evidence" value="ECO:0007669"/>
    <property type="project" value="UniProtKB-SubCell"/>
</dbReference>
<protein>
    <recommendedName>
        <fullName evidence="10">C2H2-type domain-containing protein</fullName>
    </recommendedName>
</protein>
<sequence>MEDAETGRSPGAAPAMMTSSSPAPVPAASRRYYDCVFCKRGFTTAQALGGHMNVHRRDRPKPAAAPDIDAPTATGCYMAYPWPSAPPPQPPMRCGGSSFVLSGLRCAGNNAEVAVWPAAAAAAGSSPSPRPRELSLFGADNDDDDGHDDHDLRLGLGCHGSGLRSPEEGPEPERNMLDLELRLGPRPRH</sequence>
<keyword evidence="6" id="KW-0804">Transcription</keyword>
<keyword evidence="4" id="KW-0862">Zinc</keyword>
<dbReference type="STRING" id="15368.A0A0Q3HLA1"/>
<evidence type="ECO:0000256" key="8">
    <source>
        <dbReference type="PROSITE-ProRule" id="PRU00042"/>
    </source>
</evidence>
<evidence type="ECO:0000256" key="3">
    <source>
        <dbReference type="ARBA" id="ARBA00022771"/>
    </source>
</evidence>
<dbReference type="SUPFAM" id="SSF57667">
    <property type="entry name" value="beta-beta-alpha zinc fingers"/>
    <property type="match status" value="1"/>
</dbReference>
<evidence type="ECO:0000256" key="6">
    <source>
        <dbReference type="ARBA" id="ARBA00023163"/>
    </source>
</evidence>
<reference evidence="12" key="3">
    <citation type="submission" date="2018-08" db="UniProtKB">
        <authorList>
            <consortium name="EnsemblPlants"/>
        </authorList>
    </citation>
    <scope>IDENTIFICATION</scope>
    <source>
        <strain evidence="12">cv. Bd21</strain>
    </source>
</reference>
<dbReference type="KEGG" id="bdi:104582432"/>
<dbReference type="Proteomes" id="UP000008810">
    <property type="component" value="Chromosome 1"/>
</dbReference>
<dbReference type="PROSITE" id="PS50157">
    <property type="entry name" value="ZINC_FINGER_C2H2_2"/>
    <property type="match status" value="1"/>
</dbReference>
<name>A0A0Q3HLA1_BRADI</name>
<keyword evidence="3 8" id="KW-0863">Zinc-finger</keyword>
<dbReference type="RefSeq" id="XP_010230271.1">
    <property type="nucleotide sequence ID" value="XM_010231969.1"/>
</dbReference>
<keyword evidence="2" id="KW-0479">Metal-binding</keyword>
<evidence type="ECO:0000256" key="1">
    <source>
        <dbReference type="ARBA" id="ARBA00004123"/>
    </source>
</evidence>
<dbReference type="GO" id="GO:0008270">
    <property type="term" value="F:zinc ion binding"/>
    <property type="evidence" value="ECO:0007669"/>
    <property type="project" value="UniProtKB-KW"/>
</dbReference>
<feature type="compositionally biased region" description="Low complexity" evidence="9">
    <location>
        <begin position="9"/>
        <end position="23"/>
    </location>
</feature>
<dbReference type="PANTHER" id="PTHR45801">
    <property type="entry name" value="OS07G0101800 PROTEIN"/>
    <property type="match status" value="1"/>
</dbReference>
<evidence type="ECO:0000256" key="5">
    <source>
        <dbReference type="ARBA" id="ARBA00023015"/>
    </source>
</evidence>
<feature type="region of interest" description="Disordered" evidence="9">
    <location>
        <begin position="121"/>
        <end position="189"/>
    </location>
</feature>
<proteinExistence type="predicted"/>
<dbReference type="AlphaFoldDB" id="A0A0Q3HLA1"/>
<evidence type="ECO:0000256" key="2">
    <source>
        <dbReference type="ARBA" id="ARBA00022723"/>
    </source>
</evidence>
<feature type="region of interest" description="Disordered" evidence="9">
    <location>
        <begin position="1"/>
        <end position="23"/>
    </location>
</feature>
<organism evidence="11">
    <name type="scientific">Brachypodium distachyon</name>
    <name type="common">Purple false brome</name>
    <name type="synonym">Trachynia distachya</name>
    <dbReference type="NCBI Taxonomy" id="15368"/>
    <lineage>
        <taxon>Eukaryota</taxon>
        <taxon>Viridiplantae</taxon>
        <taxon>Streptophyta</taxon>
        <taxon>Embryophyta</taxon>
        <taxon>Tracheophyta</taxon>
        <taxon>Spermatophyta</taxon>
        <taxon>Magnoliopsida</taxon>
        <taxon>Liliopsida</taxon>
        <taxon>Poales</taxon>
        <taxon>Poaceae</taxon>
        <taxon>BOP clade</taxon>
        <taxon>Pooideae</taxon>
        <taxon>Stipodae</taxon>
        <taxon>Brachypodieae</taxon>
        <taxon>Brachypodium</taxon>
    </lineage>
</organism>
<evidence type="ECO:0000313" key="12">
    <source>
        <dbReference type="EnsemblPlants" id="KQK23640"/>
    </source>
</evidence>
<evidence type="ECO:0000256" key="9">
    <source>
        <dbReference type="SAM" id="MobiDB-lite"/>
    </source>
</evidence>
<dbReference type="EMBL" id="CM000880">
    <property type="protein sequence ID" value="KQK23640.1"/>
    <property type="molecule type" value="Genomic_DNA"/>
</dbReference>
<comment type="subcellular location">
    <subcellularLocation>
        <location evidence="1">Nucleus</location>
    </subcellularLocation>
</comment>
<gene>
    <name evidence="12" type="primary">LOC104582432</name>
    <name evidence="11" type="ORF">BRADI_1g75123v3</name>
</gene>
<dbReference type="PROSITE" id="PS00028">
    <property type="entry name" value="ZINC_FINGER_C2H2_1"/>
    <property type="match status" value="1"/>
</dbReference>
<dbReference type="InterPro" id="IPR013087">
    <property type="entry name" value="Znf_C2H2_type"/>
</dbReference>
<dbReference type="EnsemblPlants" id="KQK23640">
    <property type="protein sequence ID" value="KQK23640"/>
    <property type="gene ID" value="BRADI_1g75123v3"/>
</dbReference>
<evidence type="ECO:0000259" key="10">
    <source>
        <dbReference type="PROSITE" id="PS50157"/>
    </source>
</evidence>
<keyword evidence="13" id="KW-1185">Reference proteome</keyword>
<evidence type="ECO:0000256" key="4">
    <source>
        <dbReference type="ARBA" id="ARBA00022833"/>
    </source>
</evidence>
<reference evidence="11 12" key="1">
    <citation type="journal article" date="2010" name="Nature">
        <title>Genome sequencing and analysis of the model grass Brachypodium distachyon.</title>
        <authorList>
            <consortium name="International Brachypodium Initiative"/>
        </authorList>
    </citation>
    <scope>NUCLEOTIDE SEQUENCE [LARGE SCALE GENOMIC DNA]</scope>
    <source>
        <strain evidence="11 12">Bd21</strain>
    </source>
</reference>
<dbReference type="Gramene" id="KQK23640">
    <property type="protein sequence ID" value="KQK23640"/>
    <property type="gene ID" value="BRADI_1g75123v3"/>
</dbReference>
<feature type="domain" description="C2H2-type" evidence="10">
    <location>
        <begin position="33"/>
        <end position="60"/>
    </location>
</feature>
<evidence type="ECO:0000256" key="7">
    <source>
        <dbReference type="ARBA" id="ARBA00023242"/>
    </source>
</evidence>